<dbReference type="InterPro" id="IPR003423">
    <property type="entry name" value="OMP_efflux"/>
</dbReference>
<proteinExistence type="inferred from homology"/>
<dbReference type="SUPFAM" id="SSF56954">
    <property type="entry name" value="Outer membrane efflux proteins (OEP)"/>
    <property type="match status" value="1"/>
</dbReference>
<keyword evidence="2" id="KW-0175">Coiled coil</keyword>
<dbReference type="EMBL" id="JAUFQU010000001">
    <property type="protein sequence ID" value="MDN3705603.1"/>
    <property type="molecule type" value="Genomic_DNA"/>
</dbReference>
<evidence type="ECO:0000256" key="2">
    <source>
        <dbReference type="SAM" id="Coils"/>
    </source>
</evidence>
<accession>A0ABT8CM55</accession>
<dbReference type="RefSeq" id="WP_290361766.1">
    <property type="nucleotide sequence ID" value="NZ_JAUFQU010000001.1"/>
</dbReference>
<comment type="similarity">
    <text evidence="1">Belongs to the outer membrane factor (OMF) (TC 1.B.17) family.</text>
</comment>
<evidence type="ECO:0000256" key="1">
    <source>
        <dbReference type="ARBA" id="ARBA00007613"/>
    </source>
</evidence>
<dbReference type="Proteomes" id="UP001242368">
    <property type="component" value="Unassembled WGS sequence"/>
</dbReference>
<dbReference type="PANTHER" id="PTHR30203">
    <property type="entry name" value="OUTER MEMBRANE CATION EFFLUX PROTEIN"/>
    <property type="match status" value="1"/>
</dbReference>
<dbReference type="Pfam" id="PF02321">
    <property type="entry name" value="OEP"/>
    <property type="match status" value="1"/>
</dbReference>
<sequence length="420" mass="49377">MKKYVFILLFLSGFQVSFSQKKISKEEVERTFLENNFELISQKFALEQSQAELIQARLWANNPNLTIGEVNLWRNNPHEEMPYLFGRYGKTQQVSLELEQVIETAGKRKKRIALQQVHTQNAVLNFEELLRNLKFSLRSTIIELEKIQLEEQLLKNSLDIFEDLLISYKKQSELKNLSRADYLRIQTEYIQFKEDYTSLLSNKNNLVYDLKVYLGDTTEDSFEIYQPLMVSDKLSRKLPMDLVEEALANRSDFKLIKQQKEIAHKELDIEKAARIPDVTVGLGYDRGGNIMQDFVGLSISFDLPLLNKNQGNIRKAQVEIEKSFNEERKMNNEIVNEVNRLKKQLIIYESVLKEYTDEDQLSVTEMMNNYVKNFKQSRISLIEFLDFSDSYLKSQQAFLNQKEQYLKTFEELQFIVGKDL</sequence>
<organism evidence="3 4">
    <name type="scientific">Paenimyroides ceti</name>
    <dbReference type="NCBI Taxonomy" id="395087"/>
    <lineage>
        <taxon>Bacteria</taxon>
        <taxon>Pseudomonadati</taxon>
        <taxon>Bacteroidota</taxon>
        <taxon>Flavobacteriia</taxon>
        <taxon>Flavobacteriales</taxon>
        <taxon>Flavobacteriaceae</taxon>
        <taxon>Paenimyroides</taxon>
    </lineage>
</organism>
<evidence type="ECO:0000313" key="3">
    <source>
        <dbReference type="EMBL" id="MDN3705603.1"/>
    </source>
</evidence>
<keyword evidence="4" id="KW-1185">Reference proteome</keyword>
<gene>
    <name evidence="3" type="ORF">QW060_00455</name>
</gene>
<comment type="caution">
    <text evidence="3">The sequence shown here is derived from an EMBL/GenBank/DDBJ whole genome shotgun (WGS) entry which is preliminary data.</text>
</comment>
<reference evidence="4" key="1">
    <citation type="journal article" date="2019" name="Int. J. Syst. Evol. Microbiol.">
        <title>The Global Catalogue of Microorganisms (GCM) 10K type strain sequencing project: providing services to taxonomists for standard genome sequencing and annotation.</title>
        <authorList>
            <consortium name="The Broad Institute Genomics Platform"/>
            <consortium name="The Broad Institute Genome Sequencing Center for Infectious Disease"/>
            <person name="Wu L."/>
            <person name="Ma J."/>
        </authorList>
    </citation>
    <scope>NUCLEOTIDE SEQUENCE [LARGE SCALE GENOMIC DNA]</scope>
    <source>
        <strain evidence="4">CECT 7184</strain>
    </source>
</reference>
<dbReference type="InterPro" id="IPR010131">
    <property type="entry name" value="MdtP/NodT-like"/>
</dbReference>
<protein>
    <submittedName>
        <fullName evidence="3">TolC family protein</fullName>
    </submittedName>
</protein>
<dbReference type="Gene3D" id="1.20.1600.10">
    <property type="entry name" value="Outer membrane efflux proteins (OEP)"/>
    <property type="match status" value="1"/>
</dbReference>
<evidence type="ECO:0000313" key="4">
    <source>
        <dbReference type="Proteomes" id="UP001242368"/>
    </source>
</evidence>
<dbReference type="PANTHER" id="PTHR30203:SF23">
    <property type="entry name" value="OUTER MEMBRANE EFFLUX PROTEIN"/>
    <property type="match status" value="1"/>
</dbReference>
<name>A0ABT8CM55_9FLAO</name>
<feature type="coiled-coil region" evidence="2">
    <location>
        <begin position="313"/>
        <end position="358"/>
    </location>
</feature>